<dbReference type="InterPro" id="IPR000064">
    <property type="entry name" value="NLP_P60_dom"/>
</dbReference>
<evidence type="ECO:0000256" key="3">
    <source>
        <dbReference type="ARBA" id="ARBA00022801"/>
    </source>
</evidence>
<dbReference type="PROSITE" id="PS51935">
    <property type="entry name" value="NLPC_P60"/>
    <property type="match status" value="1"/>
</dbReference>
<evidence type="ECO:0000259" key="6">
    <source>
        <dbReference type="PROSITE" id="PS51935"/>
    </source>
</evidence>
<evidence type="ECO:0000256" key="4">
    <source>
        <dbReference type="ARBA" id="ARBA00022807"/>
    </source>
</evidence>
<organism evidence="7 8">
    <name type="scientific">Sphaerisporangium album</name>
    <dbReference type="NCBI Taxonomy" id="509200"/>
    <lineage>
        <taxon>Bacteria</taxon>
        <taxon>Bacillati</taxon>
        <taxon>Actinomycetota</taxon>
        <taxon>Actinomycetes</taxon>
        <taxon>Streptosporangiales</taxon>
        <taxon>Streptosporangiaceae</taxon>
        <taxon>Sphaerisporangium</taxon>
    </lineage>
</organism>
<dbReference type="PANTHER" id="PTHR47359">
    <property type="entry name" value="PEPTIDOGLYCAN DL-ENDOPEPTIDASE CWLO"/>
    <property type="match status" value="1"/>
</dbReference>
<feature type="domain" description="NlpC/P60" evidence="6">
    <location>
        <begin position="242"/>
        <end position="358"/>
    </location>
</feature>
<dbReference type="AlphaFoldDB" id="A0A367FF23"/>
<dbReference type="InterPro" id="IPR038765">
    <property type="entry name" value="Papain-like_cys_pep_sf"/>
</dbReference>
<keyword evidence="4" id="KW-0788">Thiol protease</keyword>
<comment type="similarity">
    <text evidence="1">Belongs to the peptidase C40 family.</text>
</comment>
<gene>
    <name evidence="7" type="ORF">DQ384_24490</name>
</gene>
<dbReference type="Gene3D" id="6.10.250.3150">
    <property type="match status" value="1"/>
</dbReference>
<name>A0A367FF23_9ACTN</name>
<keyword evidence="8" id="KW-1185">Reference proteome</keyword>
<feature type="coiled-coil region" evidence="5">
    <location>
        <begin position="191"/>
        <end position="218"/>
    </location>
</feature>
<evidence type="ECO:0000313" key="7">
    <source>
        <dbReference type="EMBL" id="RCG28287.1"/>
    </source>
</evidence>
<dbReference type="Pfam" id="PF00877">
    <property type="entry name" value="NLPC_P60"/>
    <property type="match status" value="1"/>
</dbReference>
<comment type="caution">
    <text evidence="7">The sequence shown here is derived from an EMBL/GenBank/DDBJ whole genome shotgun (WGS) entry which is preliminary data.</text>
</comment>
<reference evidence="7 8" key="1">
    <citation type="submission" date="2018-06" db="EMBL/GenBank/DDBJ databases">
        <title>Sphaerisporangium craniellae sp. nov., isolated from a marine sponge in the South China Sea.</title>
        <authorList>
            <person name="Li L."/>
        </authorList>
    </citation>
    <scope>NUCLEOTIDE SEQUENCE [LARGE SCALE GENOMIC DNA]</scope>
    <source>
        <strain evidence="7 8">CCTCC AA 208026</strain>
    </source>
</reference>
<evidence type="ECO:0000313" key="8">
    <source>
        <dbReference type="Proteomes" id="UP000253094"/>
    </source>
</evidence>
<dbReference type="PANTHER" id="PTHR47359:SF3">
    <property type="entry name" value="NLP_P60 DOMAIN-CONTAINING PROTEIN-RELATED"/>
    <property type="match status" value="1"/>
</dbReference>
<dbReference type="InterPro" id="IPR051794">
    <property type="entry name" value="PG_Endopeptidase_C40"/>
</dbReference>
<accession>A0A367FF23</accession>
<evidence type="ECO:0000256" key="1">
    <source>
        <dbReference type="ARBA" id="ARBA00007074"/>
    </source>
</evidence>
<dbReference type="Gene3D" id="3.90.1720.10">
    <property type="entry name" value="endopeptidase domain like (from Nostoc punctiforme)"/>
    <property type="match status" value="1"/>
</dbReference>
<dbReference type="EMBL" id="QOIL01000014">
    <property type="protein sequence ID" value="RCG28287.1"/>
    <property type="molecule type" value="Genomic_DNA"/>
</dbReference>
<evidence type="ECO:0000256" key="2">
    <source>
        <dbReference type="ARBA" id="ARBA00022670"/>
    </source>
</evidence>
<keyword evidence="3" id="KW-0378">Hydrolase</keyword>
<proteinExistence type="inferred from homology"/>
<dbReference type="SUPFAM" id="SSF54001">
    <property type="entry name" value="Cysteine proteinases"/>
    <property type="match status" value="1"/>
</dbReference>
<dbReference type="GO" id="GO:0008234">
    <property type="term" value="F:cysteine-type peptidase activity"/>
    <property type="evidence" value="ECO:0007669"/>
    <property type="project" value="UniProtKB-KW"/>
</dbReference>
<evidence type="ECO:0000256" key="5">
    <source>
        <dbReference type="SAM" id="Coils"/>
    </source>
</evidence>
<feature type="coiled-coil region" evidence="5">
    <location>
        <begin position="68"/>
        <end position="106"/>
    </location>
</feature>
<sequence>MGKRCRYLYLFCRITPQVVSLVSQEGAVVPVLARGIRRVGRIPVVTGLIAAVLVTQAAGAEAKPKPTIAQTKARLAKLNDQADQVVEKYNRANEQWKKARKDYNALNGRFKEQVERIDGLRAGLVSVAVSTYQSGDMLALPNLITQGDPEALLSGLASIDQLAADRSRKMAEFEEATRSLKGRRDGAKDAYDKAIKLLNDLRTQKKDVEKLVGEQERLLRRLNAYNPGNPNSTGIKYTGPASGNARAALQYAFAQVGKPYRYGGTGPGAFDCSGLTQMSWRAAGVSLPRTAAEQYSWGASRRVSLDALEPGDLLFASGLGHVGMYAGGGKMVHAPRTGDVVSVVPLSSYRGIFAAVRP</sequence>
<dbReference type="GO" id="GO:0006508">
    <property type="term" value="P:proteolysis"/>
    <property type="evidence" value="ECO:0007669"/>
    <property type="project" value="UniProtKB-KW"/>
</dbReference>
<keyword evidence="5" id="KW-0175">Coiled coil</keyword>
<dbReference type="OrthoDB" id="3209655at2"/>
<dbReference type="Proteomes" id="UP000253094">
    <property type="component" value="Unassembled WGS sequence"/>
</dbReference>
<keyword evidence="2" id="KW-0645">Protease</keyword>
<protein>
    <submittedName>
        <fullName evidence="7">NlpC/P60 family protein</fullName>
    </submittedName>
</protein>